<accession>L9YZY1</accession>
<evidence type="ECO:0000313" key="14">
    <source>
        <dbReference type="Proteomes" id="UP000011592"/>
    </source>
</evidence>
<dbReference type="InterPro" id="IPR050083">
    <property type="entry name" value="HtpX_protease"/>
</dbReference>
<proteinExistence type="inferred from homology"/>
<evidence type="ECO:0000259" key="12">
    <source>
        <dbReference type="Pfam" id="PF01435"/>
    </source>
</evidence>
<keyword evidence="1" id="KW-1003">Cell membrane</keyword>
<evidence type="ECO:0000256" key="3">
    <source>
        <dbReference type="ARBA" id="ARBA00022692"/>
    </source>
</evidence>
<dbReference type="GO" id="GO:0046872">
    <property type="term" value="F:metal ion binding"/>
    <property type="evidence" value="ECO:0007669"/>
    <property type="project" value="UniProtKB-KW"/>
</dbReference>
<evidence type="ECO:0000256" key="6">
    <source>
        <dbReference type="ARBA" id="ARBA00022833"/>
    </source>
</evidence>
<evidence type="ECO:0000256" key="1">
    <source>
        <dbReference type="ARBA" id="ARBA00022475"/>
    </source>
</evidence>
<feature type="domain" description="Peptidase M48" evidence="12">
    <location>
        <begin position="69"/>
        <end position="300"/>
    </location>
</feature>
<feature type="transmembrane region" description="Helical" evidence="11">
    <location>
        <begin position="174"/>
        <end position="194"/>
    </location>
</feature>
<keyword evidence="4" id="KW-0479">Metal-binding</keyword>
<evidence type="ECO:0000256" key="5">
    <source>
        <dbReference type="ARBA" id="ARBA00022801"/>
    </source>
</evidence>
<reference evidence="13 14" key="1">
    <citation type="journal article" date="2014" name="PLoS Genet.">
        <title>Phylogenetically driven sequencing of extremely halophilic archaea reveals strategies for static and dynamic osmo-response.</title>
        <authorList>
            <person name="Becker E.A."/>
            <person name="Seitzer P.M."/>
            <person name="Tritt A."/>
            <person name="Larsen D."/>
            <person name="Krusor M."/>
            <person name="Yao A.I."/>
            <person name="Wu D."/>
            <person name="Madern D."/>
            <person name="Eisen J.A."/>
            <person name="Darling A.E."/>
            <person name="Facciotti M.T."/>
        </authorList>
    </citation>
    <scope>NUCLEOTIDE SEQUENCE [LARGE SCALE GENOMIC DNA]</scope>
    <source>
        <strain evidence="13 14">JCM 14663</strain>
    </source>
</reference>
<gene>
    <name evidence="13" type="ORF">C486_12456</name>
</gene>
<dbReference type="EMBL" id="AOIJ01000052">
    <property type="protein sequence ID" value="ELY79206.1"/>
    <property type="molecule type" value="Genomic_DNA"/>
</dbReference>
<dbReference type="PANTHER" id="PTHR43221:SF2">
    <property type="entry name" value="PROTEASE HTPX HOMOLOG"/>
    <property type="match status" value="1"/>
</dbReference>
<dbReference type="AlphaFoldDB" id="L9YZY1"/>
<keyword evidence="14" id="KW-1185">Reference proteome</keyword>
<name>L9YZY1_9EURY</name>
<organism evidence="13 14">
    <name type="scientific">Natrinema gari JCM 14663</name>
    <dbReference type="NCBI Taxonomy" id="1230459"/>
    <lineage>
        <taxon>Archaea</taxon>
        <taxon>Methanobacteriati</taxon>
        <taxon>Methanobacteriota</taxon>
        <taxon>Stenosarchaea group</taxon>
        <taxon>Halobacteria</taxon>
        <taxon>Halobacteriales</taxon>
        <taxon>Natrialbaceae</taxon>
        <taxon>Natrinema</taxon>
    </lineage>
</organism>
<dbReference type="InterPro" id="IPR001915">
    <property type="entry name" value="Peptidase_M48"/>
</dbReference>
<protein>
    <submittedName>
        <fullName evidence="13">Heat shock protein HtpX</fullName>
    </submittedName>
</protein>
<evidence type="ECO:0000256" key="11">
    <source>
        <dbReference type="SAM" id="Phobius"/>
    </source>
</evidence>
<evidence type="ECO:0000256" key="10">
    <source>
        <dbReference type="RuleBase" id="RU003983"/>
    </source>
</evidence>
<evidence type="ECO:0000256" key="7">
    <source>
        <dbReference type="ARBA" id="ARBA00022989"/>
    </source>
</evidence>
<evidence type="ECO:0000256" key="2">
    <source>
        <dbReference type="ARBA" id="ARBA00022670"/>
    </source>
</evidence>
<comment type="cofactor">
    <cofactor evidence="10">
        <name>Zn(2+)</name>
        <dbReference type="ChEBI" id="CHEBI:29105"/>
    </cofactor>
    <text evidence="10">Binds 1 zinc ion per subunit.</text>
</comment>
<comment type="caution">
    <text evidence="13">The sequence shown here is derived from an EMBL/GenBank/DDBJ whole genome shotgun (WGS) entry which is preliminary data.</text>
</comment>
<keyword evidence="8 10" id="KW-0482">Metalloprotease</keyword>
<evidence type="ECO:0000256" key="4">
    <source>
        <dbReference type="ARBA" id="ARBA00022723"/>
    </source>
</evidence>
<keyword evidence="13" id="KW-0346">Stress response</keyword>
<evidence type="ECO:0000256" key="8">
    <source>
        <dbReference type="ARBA" id="ARBA00023049"/>
    </source>
</evidence>
<keyword evidence="2 10" id="KW-0645">Protease</keyword>
<sequence length="304" mass="32795">MATTGFVISIWGVFVGILLFFRVPLSTAMLLSAVPTIVLLLGVVVLEYRGPATIERAATATPVPVEDYPELHATVNRVASMLDIPAPTIAVSDSPAPEAMVVGVRPTAIRLILSTGTLKALDENELEAVIAHELAHVKNRDAIVMTVISVPTVLAAGLVARFPELADRDLVTAILLTIVGLVGLVITQGIVAVCSRTRELAADRAAVEVIGSAGPLASALRTLDRRIETMPSEDLRAVNSVSALSILPLKLRTDDEESVTYWDEDDNVTSPWSLRKSSPRFRSQFFRTHPPTEKRLELISDYGM</sequence>
<dbReference type="GO" id="GO:0004222">
    <property type="term" value="F:metalloendopeptidase activity"/>
    <property type="evidence" value="ECO:0007669"/>
    <property type="project" value="InterPro"/>
</dbReference>
<keyword evidence="6 10" id="KW-0862">Zinc</keyword>
<dbReference type="Gene3D" id="3.30.2010.10">
    <property type="entry name" value="Metalloproteases ('zincins'), catalytic domain"/>
    <property type="match status" value="1"/>
</dbReference>
<dbReference type="GO" id="GO:0006508">
    <property type="term" value="P:proteolysis"/>
    <property type="evidence" value="ECO:0007669"/>
    <property type="project" value="UniProtKB-KW"/>
</dbReference>
<keyword evidence="3 11" id="KW-0812">Transmembrane</keyword>
<evidence type="ECO:0000313" key="13">
    <source>
        <dbReference type="EMBL" id="ELY79206.1"/>
    </source>
</evidence>
<feature type="transmembrane region" description="Helical" evidence="11">
    <location>
        <begin position="5"/>
        <end position="23"/>
    </location>
</feature>
<dbReference type="Pfam" id="PF01435">
    <property type="entry name" value="Peptidase_M48"/>
    <property type="match status" value="1"/>
</dbReference>
<keyword evidence="9 11" id="KW-0472">Membrane</keyword>
<dbReference type="PANTHER" id="PTHR43221">
    <property type="entry name" value="PROTEASE HTPX"/>
    <property type="match status" value="1"/>
</dbReference>
<dbReference type="Proteomes" id="UP000011592">
    <property type="component" value="Unassembled WGS sequence"/>
</dbReference>
<evidence type="ECO:0000256" key="9">
    <source>
        <dbReference type="ARBA" id="ARBA00023136"/>
    </source>
</evidence>
<comment type="similarity">
    <text evidence="10">Belongs to the peptidase M48 family.</text>
</comment>
<keyword evidence="5 10" id="KW-0378">Hydrolase</keyword>
<feature type="transmembrane region" description="Helical" evidence="11">
    <location>
        <begin position="29"/>
        <end position="46"/>
    </location>
</feature>
<feature type="transmembrane region" description="Helical" evidence="11">
    <location>
        <begin position="142"/>
        <end position="162"/>
    </location>
</feature>
<keyword evidence="7 11" id="KW-1133">Transmembrane helix</keyword>